<dbReference type="Proteomes" id="UP000231246">
    <property type="component" value="Unassembled WGS sequence"/>
</dbReference>
<feature type="transmembrane region" description="Helical" evidence="1">
    <location>
        <begin position="290"/>
        <end position="310"/>
    </location>
</feature>
<proteinExistence type="predicted"/>
<evidence type="ECO:0000259" key="3">
    <source>
        <dbReference type="Pfam" id="PF14402"/>
    </source>
</evidence>
<evidence type="ECO:0000313" key="5">
    <source>
        <dbReference type="Proteomes" id="UP000231246"/>
    </source>
</evidence>
<sequence length="330" mass="36287">MQKALKVFSFVFALLITLSFTTPAYAQLRENPTPTLTVQEATLSAEALKLKRETDTLNEATQAAKEASPSAEEAKKLEAIKGEDVTQPEQPEEKVGVFALFAQRPAKDLTPSNFMAYAVQYSVRKGVPANTIMLILLLPFLATIIAFLRHVVGLPGFELLVPIALAITFVATGLPAGLLILSTILLATFVSRWVLGPVRIMHLPKVALSQLVVAVFVIGILTLSAANGILVVRQLSIFPILLLILLSEQIVRLQLQSSLRDTLYTTGVTLILSTIGFWILSSQALRNFVLLYPEVALLLIPINISIGRYFGLRLSEYFRFGQIQEKRRSS</sequence>
<accession>A0A2H0BUW8</accession>
<reference evidence="4 5" key="1">
    <citation type="submission" date="2017-09" db="EMBL/GenBank/DDBJ databases">
        <title>Depth-based differentiation of microbial function through sediment-hosted aquifers and enrichment of novel symbionts in the deep terrestrial subsurface.</title>
        <authorList>
            <person name="Probst A.J."/>
            <person name="Ladd B."/>
            <person name="Jarett J.K."/>
            <person name="Geller-Mcgrath D.E."/>
            <person name="Sieber C.M."/>
            <person name="Emerson J.B."/>
            <person name="Anantharaman K."/>
            <person name="Thomas B.C."/>
            <person name="Malmstrom R."/>
            <person name="Stieglmeier M."/>
            <person name="Klingl A."/>
            <person name="Woyke T."/>
            <person name="Ryan C.M."/>
            <person name="Banfield J.F."/>
        </authorList>
    </citation>
    <scope>NUCLEOTIDE SEQUENCE [LARGE SCALE GENOMIC DNA]</scope>
    <source>
        <strain evidence="4">CG22_combo_CG10-13_8_21_14_all_38_20</strain>
    </source>
</reference>
<feature type="transmembrane region" description="Helical" evidence="1">
    <location>
        <begin position="127"/>
        <end position="148"/>
    </location>
</feature>
<feature type="transmembrane region" description="Helical" evidence="1">
    <location>
        <begin position="155"/>
        <end position="172"/>
    </location>
</feature>
<gene>
    <name evidence="4" type="ORF">COW99_04185</name>
</gene>
<keyword evidence="1" id="KW-1133">Transmembrane helix</keyword>
<keyword evidence="2" id="KW-0732">Signal</keyword>
<feature type="chain" id="PRO_5013896996" description="7 transmembrane helices usually fused to an inactive transglutaminase domain-containing protein" evidence="2">
    <location>
        <begin position="27"/>
        <end position="330"/>
    </location>
</feature>
<name>A0A2H0BUW8_9BACT</name>
<feature type="signal peptide" evidence="2">
    <location>
        <begin position="1"/>
        <end position="26"/>
    </location>
</feature>
<feature type="transmembrane region" description="Helical" evidence="1">
    <location>
        <begin position="263"/>
        <end position="284"/>
    </location>
</feature>
<dbReference type="InterPro" id="IPR025840">
    <property type="entry name" value="7TM_transglut"/>
</dbReference>
<evidence type="ECO:0000313" key="4">
    <source>
        <dbReference type="EMBL" id="PIP61472.1"/>
    </source>
</evidence>
<evidence type="ECO:0000256" key="1">
    <source>
        <dbReference type="SAM" id="Phobius"/>
    </source>
</evidence>
<evidence type="ECO:0000256" key="2">
    <source>
        <dbReference type="SAM" id="SignalP"/>
    </source>
</evidence>
<organism evidence="4 5">
    <name type="scientific">Candidatus Roizmanbacteria bacterium CG22_combo_CG10-13_8_21_14_all_38_20</name>
    <dbReference type="NCBI Taxonomy" id="1974862"/>
    <lineage>
        <taxon>Bacteria</taxon>
        <taxon>Candidatus Roizmaniibacteriota</taxon>
    </lineage>
</organism>
<feature type="transmembrane region" description="Helical" evidence="1">
    <location>
        <begin position="232"/>
        <end position="251"/>
    </location>
</feature>
<dbReference type="Pfam" id="PF14402">
    <property type="entry name" value="7TM_transglut"/>
    <property type="match status" value="1"/>
</dbReference>
<keyword evidence="1" id="KW-0472">Membrane</keyword>
<comment type="caution">
    <text evidence="4">The sequence shown here is derived from an EMBL/GenBank/DDBJ whole genome shotgun (WGS) entry which is preliminary data.</text>
</comment>
<feature type="domain" description="7 transmembrane helices usually fused to an inactive transglutaminase" evidence="3">
    <location>
        <begin position="130"/>
        <end position="323"/>
    </location>
</feature>
<dbReference type="AlphaFoldDB" id="A0A2H0BUW8"/>
<feature type="transmembrane region" description="Helical" evidence="1">
    <location>
        <begin position="207"/>
        <end position="226"/>
    </location>
</feature>
<keyword evidence="1" id="KW-0812">Transmembrane</keyword>
<dbReference type="EMBL" id="PCTA01000026">
    <property type="protein sequence ID" value="PIP61472.1"/>
    <property type="molecule type" value="Genomic_DNA"/>
</dbReference>
<protein>
    <recommendedName>
        <fullName evidence="3">7 transmembrane helices usually fused to an inactive transglutaminase domain-containing protein</fullName>
    </recommendedName>
</protein>